<dbReference type="PANTHER" id="PTHR46797:SF1">
    <property type="entry name" value="METHYLPHOSPHONATE SYNTHASE"/>
    <property type="match status" value="1"/>
</dbReference>
<dbReference type="GO" id="GO:0003677">
    <property type="term" value="F:DNA binding"/>
    <property type="evidence" value="ECO:0007669"/>
    <property type="project" value="UniProtKB-KW"/>
</dbReference>
<keyword evidence="4" id="KW-1185">Reference proteome</keyword>
<dbReference type="InterPro" id="IPR010982">
    <property type="entry name" value="Lambda_DNA-bd_dom_sf"/>
</dbReference>
<dbReference type="InterPro" id="IPR050807">
    <property type="entry name" value="TransReg_Diox_bact_type"/>
</dbReference>
<dbReference type="EMBL" id="VSDQ01000679">
    <property type="protein sequence ID" value="TYA75068.1"/>
    <property type="molecule type" value="Genomic_DNA"/>
</dbReference>
<dbReference type="GO" id="GO:0005829">
    <property type="term" value="C:cytosol"/>
    <property type="evidence" value="ECO:0007669"/>
    <property type="project" value="TreeGrafter"/>
</dbReference>
<name>A0A5D0HUR3_9FLAO</name>
<dbReference type="AlphaFoldDB" id="A0A5D0HUR3"/>
<dbReference type="GO" id="GO:0003700">
    <property type="term" value="F:DNA-binding transcription factor activity"/>
    <property type="evidence" value="ECO:0007669"/>
    <property type="project" value="TreeGrafter"/>
</dbReference>
<dbReference type="CDD" id="cd00093">
    <property type="entry name" value="HTH_XRE"/>
    <property type="match status" value="1"/>
</dbReference>
<evidence type="ECO:0000259" key="2">
    <source>
        <dbReference type="PROSITE" id="PS50943"/>
    </source>
</evidence>
<keyword evidence="1" id="KW-0238">DNA-binding</keyword>
<dbReference type="SUPFAM" id="SSF47413">
    <property type="entry name" value="lambda repressor-like DNA-binding domains"/>
    <property type="match status" value="1"/>
</dbReference>
<organism evidence="3 4">
    <name type="scientific">Seonamhaeicola marinus</name>
    <dbReference type="NCBI Taxonomy" id="1912246"/>
    <lineage>
        <taxon>Bacteria</taxon>
        <taxon>Pseudomonadati</taxon>
        <taxon>Bacteroidota</taxon>
        <taxon>Flavobacteriia</taxon>
        <taxon>Flavobacteriales</taxon>
        <taxon>Flavobacteriaceae</taxon>
    </lineage>
</organism>
<comment type="caution">
    <text evidence="3">The sequence shown here is derived from an EMBL/GenBank/DDBJ whole genome shotgun (WGS) entry which is preliminary data.</text>
</comment>
<evidence type="ECO:0000313" key="3">
    <source>
        <dbReference type="EMBL" id="TYA75068.1"/>
    </source>
</evidence>
<dbReference type="SMART" id="SM00530">
    <property type="entry name" value="HTH_XRE"/>
    <property type="match status" value="1"/>
</dbReference>
<dbReference type="PANTHER" id="PTHR46797">
    <property type="entry name" value="HTH-TYPE TRANSCRIPTIONAL REGULATOR"/>
    <property type="match status" value="1"/>
</dbReference>
<dbReference type="Gene3D" id="1.10.260.40">
    <property type="entry name" value="lambda repressor-like DNA-binding domains"/>
    <property type="match status" value="1"/>
</dbReference>
<dbReference type="PROSITE" id="PS50943">
    <property type="entry name" value="HTH_CROC1"/>
    <property type="match status" value="1"/>
</dbReference>
<dbReference type="OrthoDB" id="2902336at2"/>
<dbReference type="Pfam" id="PF01381">
    <property type="entry name" value="HTH_3"/>
    <property type="match status" value="1"/>
</dbReference>
<sequence>MADERKRQGLSYEKLAGKAGIHRTTISLIERGKQNPTLSLCKKLADSLDLKLSDLIKKCE</sequence>
<gene>
    <name evidence="3" type="ORF">FUA24_16685</name>
</gene>
<proteinExistence type="predicted"/>
<evidence type="ECO:0000313" key="4">
    <source>
        <dbReference type="Proteomes" id="UP000323930"/>
    </source>
</evidence>
<dbReference type="Proteomes" id="UP000323930">
    <property type="component" value="Unassembled WGS sequence"/>
</dbReference>
<accession>A0A5D0HUR3</accession>
<evidence type="ECO:0000256" key="1">
    <source>
        <dbReference type="ARBA" id="ARBA00023125"/>
    </source>
</evidence>
<dbReference type="InterPro" id="IPR001387">
    <property type="entry name" value="Cro/C1-type_HTH"/>
</dbReference>
<protein>
    <submittedName>
        <fullName evidence="3">Helix-turn-helix transcriptional regulator</fullName>
    </submittedName>
</protein>
<reference evidence="3 4" key="1">
    <citation type="submission" date="2019-08" db="EMBL/GenBank/DDBJ databases">
        <title>Seonamhaeicola sediminis sp. nov., isolated from marine sediment.</title>
        <authorList>
            <person name="Cao W.R."/>
        </authorList>
    </citation>
    <scope>NUCLEOTIDE SEQUENCE [LARGE SCALE GENOMIC DNA]</scope>
    <source>
        <strain evidence="3 4">B011</strain>
    </source>
</reference>
<feature type="domain" description="HTH cro/C1-type" evidence="2">
    <location>
        <begin position="1"/>
        <end position="55"/>
    </location>
</feature>